<dbReference type="OrthoDB" id="425681at2759"/>
<sequence length="125" mass="14177">MLRWSVDLKRINGRTLTKQIYRANVCGGKVGEGRPRKSYSNQIGLPTTSSPMPLHCPGSTSRRVPREPERSDLKLTQIKNSFAYRPWWSEIDHAQNFWTNAPSVPEFLFLPGGRDSTVKNVDFGS</sequence>
<proteinExistence type="predicted"/>
<accession>A0A4C1TB78</accession>
<keyword evidence="3" id="KW-1185">Reference proteome</keyword>
<dbReference type="EMBL" id="BGZK01000042">
    <property type="protein sequence ID" value="GBP10698.1"/>
    <property type="molecule type" value="Genomic_DNA"/>
</dbReference>
<evidence type="ECO:0000256" key="1">
    <source>
        <dbReference type="SAM" id="MobiDB-lite"/>
    </source>
</evidence>
<feature type="compositionally biased region" description="Polar residues" evidence="1">
    <location>
        <begin position="38"/>
        <end position="51"/>
    </location>
</feature>
<name>A0A4C1TB78_EUMVA</name>
<comment type="caution">
    <text evidence="2">The sequence shown here is derived from an EMBL/GenBank/DDBJ whole genome shotgun (WGS) entry which is preliminary data.</text>
</comment>
<feature type="region of interest" description="Disordered" evidence="1">
    <location>
        <begin position="31"/>
        <end position="70"/>
    </location>
</feature>
<protein>
    <submittedName>
        <fullName evidence="2">Uncharacterized protein</fullName>
    </submittedName>
</protein>
<evidence type="ECO:0000313" key="2">
    <source>
        <dbReference type="EMBL" id="GBP10698.1"/>
    </source>
</evidence>
<gene>
    <name evidence="2" type="ORF">EVAR_6262_1</name>
</gene>
<evidence type="ECO:0000313" key="3">
    <source>
        <dbReference type="Proteomes" id="UP000299102"/>
    </source>
</evidence>
<organism evidence="2 3">
    <name type="scientific">Eumeta variegata</name>
    <name type="common">Bagworm moth</name>
    <name type="synonym">Eumeta japonica</name>
    <dbReference type="NCBI Taxonomy" id="151549"/>
    <lineage>
        <taxon>Eukaryota</taxon>
        <taxon>Metazoa</taxon>
        <taxon>Ecdysozoa</taxon>
        <taxon>Arthropoda</taxon>
        <taxon>Hexapoda</taxon>
        <taxon>Insecta</taxon>
        <taxon>Pterygota</taxon>
        <taxon>Neoptera</taxon>
        <taxon>Endopterygota</taxon>
        <taxon>Lepidoptera</taxon>
        <taxon>Glossata</taxon>
        <taxon>Ditrysia</taxon>
        <taxon>Tineoidea</taxon>
        <taxon>Psychidae</taxon>
        <taxon>Oiketicinae</taxon>
        <taxon>Eumeta</taxon>
    </lineage>
</organism>
<reference evidence="2 3" key="1">
    <citation type="journal article" date="2019" name="Commun. Biol.">
        <title>The bagworm genome reveals a unique fibroin gene that provides high tensile strength.</title>
        <authorList>
            <person name="Kono N."/>
            <person name="Nakamura H."/>
            <person name="Ohtoshi R."/>
            <person name="Tomita M."/>
            <person name="Numata K."/>
            <person name="Arakawa K."/>
        </authorList>
    </citation>
    <scope>NUCLEOTIDE SEQUENCE [LARGE SCALE GENOMIC DNA]</scope>
</reference>
<dbReference type="Proteomes" id="UP000299102">
    <property type="component" value="Unassembled WGS sequence"/>
</dbReference>
<dbReference type="AlphaFoldDB" id="A0A4C1TB78"/>